<reference evidence="1" key="1">
    <citation type="submission" date="2022-03" db="EMBL/GenBank/DDBJ databases">
        <authorList>
            <person name="Alioto T."/>
            <person name="Alioto T."/>
            <person name="Gomez Garrido J."/>
        </authorList>
    </citation>
    <scope>NUCLEOTIDE SEQUENCE</scope>
</reference>
<feature type="non-terminal residue" evidence="1">
    <location>
        <position position="79"/>
    </location>
</feature>
<name>A0AAD1VPR8_PELCU</name>
<keyword evidence="2" id="KW-1185">Reference proteome</keyword>
<dbReference type="Proteomes" id="UP001295444">
    <property type="component" value="Chromosome 02"/>
</dbReference>
<evidence type="ECO:0000313" key="2">
    <source>
        <dbReference type="Proteomes" id="UP001295444"/>
    </source>
</evidence>
<protein>
    <submittedName>
        <fullName evidence="1">Uncharacterized protein</fullName>
    </submittedName>
</protein>
<organism evidence="1 2">
    <name type="scientific">Pelobates cultripes</name>
    <name type="common">Western spadefoot toad</name>
    <dbReference type="NCBI Taxonomy" id="61616"/>
    <lineage>
        <taxon>Eukaryota</taxon>
        <taxon>Metazoa</taxon>
        <taxon>Chordata</taxon>
        <taxon>Craniata</taxon>
        <taxon>Vertebrata</taxon>
        <taxon>Euteleostomi</taxon>
        <taxon>Amphibia</taxon>
        <taxon>Batrachia</taxon>
        <taxon>Anura</taxon>
        <taxon>Pelobatoidea</taxon>
        <taxon>Pelobatidae</taxon>
        <taxon>Pelobates</taxon>
    </lineage>
</organism>
<accession>A0AAD1VPR8</accession>
<dbReference type="EMBL" id="OW240913">
    <property type="protein sequence ID" value="CAH2247720.1"/>
    <property type="molecule type" value="Genomic_DNA"/>
</dbReference>
<evidence type="ECO:0000313" key="1">
    <source>
        <dbReference type="EMBL" id="CAH2247720.1"/>
    </source>
</evidence>
<sequence>SAEMPDPCQALKIFTDLLAVTLQFWKSMSPHCELKAFPAKLLLHYNNAIHGATFLEAGIAKLKDCGLPPPDAAVERATK</sequence>
<dbReference type="AlphaFoldDB" id="A0AAD1VPR8"/>
<proteinExistence type="predicted"/>
<gene>
    <name evidence="1" type="ORF">PECUL_23A061553</name>
</gene>
<feature type="non-terminal residue" evidence="1">
    <location>
        <position position="1"/>
    </location>
</feature>